<dbReference type="FunFam" id="2.30.30.140:FF:000001">
    <property type="entry name" value="Fragile X mental retardation 1, isoform CRA_e"/>
    <property type="match status" value="1"/>
</dbReference>
<feature type="region of interest" description="Disordered" evidence="7">
    <location>
        <begin position="354"/>
        <end position="531"/>
    </location>
</feature>
<keyword evidence="5 6" id="KW-0694">RNA-binding</keyword>
<dbReference type="InterPro" id="IPR004087">
    <property type="entry name" value="KH_dom"/>
</dbReference>
<dbReference type="GO" id="GO:0045182">
    <property type="term" value="F:translation regulator activity"/>
    <property type="evidence" value="ECO:0007669"/>
    <property type="project" value="TreeGrafter"/>
</dbReference>
<feature type="domain" description="Agenet-like" evidence="8">
    <location>
        <begin position="31"/>
        <end position="83"/>
    </location>
</feature>
<reference evidence="9" key="2">
    <citation type="submission" date="2025-08" db="UniProtKB">
        <authorList>
            <consortium name="Ensembl"/>
        </authorList>
    </citation>
    <scope>IDENTIFICATION</scope>
</reference>
<comment type="subcellular location">
    <subcellularLocation>
        <location evidence="1">Cytoplasm</location>
        <location evidence="1">Cytoplasmic ribonucleoprotein granule</location>
    </subcellularLocation>
</comment>
<dbReference type="GeneTree" id="ENSGT00950000183189"/>
<dbReference type="Gene3D" id="2.30.30.140">
    <property type="match status" value="1"/>
</dbReference>
<dbReference type="GO" id="GO:0043488">
    <property type="term" value="P:regulation of mRNA stability"/>
    <property type="evidence" value="ECO:0007669"/>
    <property type="project" value="TreeGrafter"/>
</dbReference>
<organism evidence="9 10">
    <name type="scientific">Gasterosteus aculeatus aculeatus</name>
    <name type="common">three-spined stickleback</name>
    <dbReference type="NCBI Taxonomy" id="481459"/>
    <lineage>
        <taxon>Eukaryota</taxon>
        <taxon>Metazoa</taxon>
        <taxon>Chordata</taxon>
        <taxon>Craniata</taxon>
        <taxon>Vertebrata</taxon>
        <taxon>Euteleostomi</taxon>
        <taxon>Actinopterygii</taxon>
        <taxon>Neopterygii</taxon>
        <taxon>Teleostei</taxon>
        <taxon>Neoteleostei</taxon>
        <taxon>Acanthomorphata</taxon>
        <taxon>Eupercaria</taxon>
        <taxon>Perciformes</taxon>
        <taxon>Cottioidei</taxon>
        <taxon>Gasterosteales</taxon>
        <taxon>Gasterosteidae</taxon>
        <taxon>Gasterosteus</taxon>
    </lineage>
</organism>
<reference evidence="9" key="3">
    <citation type="submission" date="2025-09" db="UniProtKB">
        <authorList>
            <consortium name="Ensembl"/>
        </authorList>
    </citation>
    <scope>IDENTIFICATION</scope>
</reference>
<dbReference type="InterPro" id="IPR032172">
    <property type="entry name" value="FXR1_C1"/>
</dbReference>
<dbReference type="Pfam" id="PF12235">
    <property type="entry name" value="FXMRP1_C_core"/>
    <property type="match status" value="1"/>
</dbReference>
<dbReference type="OMA" id="SNEHEAC"/>
<keyword evidence="10" id="KW-1185">Reference proteome</keyword>
<dbReference type="InterPro" id="IPR047420">
    <property type="entry name" value="Tudor_Agenet_FXR2_rpt2"/>
</dbReference>
<dbReference type="Gene3D" id="3.30.1370.10">
    <property type="entry name" value="K Homology domain, type 1"/>
    <property type="match status" value="2"/>
</dbReference>
<dbReference type="GO" id="GO:0048170">
    <property type="term" value="P:positive regulation of long-term neuronal synaptic plasticity"/>
    <property type="evidence" value="ECO:0007669"/>
    <property type="project" value="TreeGrafter"/>
</dbReference>
<dbReference type="GO" id="GO:0099577">
    <property type="term" value="P:regulation of translation at presynapse, modulating synaptic transmission"/>
    <property type="evidence" value="ECO:0007669"/>
    <property type="project" value="TreeGrafter"/>
</dbReference>
<evidence type="ECO:0000313" key="9">
    <source>
        <dbReference type="Ensembl" id="ENSGACP00000026406.2"/>
    </source>
</evidence>
<feature type="compositionally biased region" description="Acidic residues" evidence="7">
    <location>
        <begin position="479"/>
        <end position="488"/>
    </location>
</feature>
<evidence type="ECO:0000256" key="5">
    <source>
        <dbReference type="ARBA" id="ARBA00022884"/>
    </source>
</evidence>
<feature type="compositionally biased region" description="Basic and acidic residues" evidence="7">
    <location>
        <begin position="558"/>
        <end position="573"/>
    </location>
</feature>
<dbReference type="Ensembl" id="ENSGACT00000026457.2">
    <property type="protein sequence ID" value="ENSGACP00000026406.2"/>
    <property type="gene ID" value="ENSGACG00000019983.2"/>
</dbReference>
<dbReference type="Pfam" id="PF00013">
    <property type="entry name" value="KH_1"/>
    <property type="match status" value="2"/>
</dbReference>
<dbReference type="GO" id="GO:0048513">
    <property type="term" value="P:animal organ development"/>
    <property type="evidence" value="ECO:0007669"/>
    <property type="project" value="TreeGrafter"/>
</dbReference>
<sequence length="591" mass="66065">VLNWQPERQLPFSDVRLPPPAEYNKDIGEGEEVEVYSRANEQEPCGWWLARVRMMKGEFYVIEYAACDATYNEIVTAERIRPLNPNSPSSRNSFHKVPIPIPEDLRDICENDNIHKEFRKAIGANCIFYSAQTHELIVLSTNETTVKRASLLSDMHFRSIRTKLMLMSRNEEATKHLETSKQLASAYQEEVKVREDLMGLAIGSHGANIQQARKVPGVTAIELEEESCTFRIYGESPEAVKQAREFLEFKEDYFHVPRNLVGKVIGKSGKVIQEIVDKSGVVRVRIEGDNDKKLPREEGGRPGLVPFVFVGTKENISNAQALLEYHVSYLQEVEQLRLERLQIDEQLRQIGVGYRAPPTRTGGPGVEREKGYLTDDSTNSLHTSRTYGGRGRGRRPSNGQYSGYGTNSELSNASEPEEVGEREQRPRGIGGDERGSRRGGRGRGANSGRGRGGPASKPSNSISSVLKDPDSNPYSLLEGEGELADTDIADGVAGERRRRSRRRRNDQEPSVMDAATESDNQAGPSENGMGEQYRRAVYSSFIPMFPVSVADYISRAESQSRENLPQKENHNGPEPKVQAGTNIEPRLSLFI</sequence>
<dbReference type="InterPro" id="IPR036612">
    <property type="entry name" value="KH_dom_type_1_sf"/>
</dbReference>
<dbReference type="Pfam" id="PF16096">
    <property type="entry name" value="FXR_C1"/>
    <property type="match status" value="1"/>
</dbReference>
<evidence type="ECO:0000256" key="6">
    <source>
        <dbReference type="PROSITE-ProRule" id="PRU00117"/>
    </source>
</evidence>
<dbReference type="PROSITE" id="PS51641">
    <property type="entry name" value="AGENET_LIKE"/>
    <property type="match status" value="1"/>
</dbReference>
<evidence type="ECO:0000256" key="1">
    <source>
        <dbReference type="ARBA" id="ARBA00004331"/>
    </source>
</evidence>
<keyword evidence="4" id="KW-0677">Repeat</keyword>
<dbReference type="eggNOG" id="ENOG502QPKJ">
    <property type="taxonomic scope" value="Eukaryota"/>
</dbReference>
<dbReference type="FunFam" id="3.30.1370.10:FF:000017">
    <property type="entry name" value="Fragile X mental retardation syndrome-related protein 1"/>
    <property type="match status" value="1"/>
</dbReference>
<dbReference type="GO" id="GO:0043005">
    <property type="term" value="C:neuron projection"/>
    <property type="evidence" value="ECO:0007669"/>
    <property type="project" value="TreeGrafter"/>
</dbReference>
<dbReference type="PROSITE" id="PS50084">
    <property type="entry name" value="KH_TYPE_1"/>
    <property type="match status" value="2"/>
</dbReference>
<evidence type="ECO:0000256" key="4">
    <source>
        <dbReference type="ARBA" id="ARBA00022737"/>
    </source>
</evidence>
<dbReference type="GO" id="GO:0098793">
    <property type="term" value="C:presynapse"/>
    <property type="evidence" value="ECO:0007669"/>
    <property type="project" value="GOC"/>
</dbReference>
<dbReference type="SMART" id="SM00322">
    <property type="entry name" value="KH"/>
    <property type="match status" value="2"/>
</dbReference>
<dbReference type="GO" id="GO:0005634">
    <property type="term" value="C:nucleus"/>
    <property type="evidence" value="ECO:0007669"/>
    <property type="project" value="TreeGrafter"/>
</dbReference>
<dbReference type="InterPro" id="IPR008395">
    <property type="entry name" value="Agenet-like_dom"/>
</dbReference>
<evidence type="ECO:0000256" key="7">
    <source>
        <dbReference type="SAM" id="MobiDB-lite"/>
    </source>
</evidence>
<dbReference type="InterPro" id="IPR041560">
    <property type="entry name" value="Tudor_FRM1"/>
</dbReference>
<dbReference type="STRING" id="69293.ENSGACP00000026406"/>
<protein>
    <submittedName>
        <fullName evidence="9">FMR1 autosomal homolog 2</fullName>
    </submittedName>
</protein>
<dbReference type="GO" id="GO:0051028">
    <property type="term" value="P:mRNA transport"/>
    <property type="evidence" value="ECO:0007669"/>
    <property type="project" value="TreeGrafter"/>
</dbReference>
<dbReference type="FunFam" id="3.30.1370.10:FF:000004">
    <property type="entry name" value="Fragile X mental retardation 1, isoform CRA_e"/>
    <property type="match status" value="1"/>
</dbReference>
<dbReference type="PANTHER" id="PTHR10603">
    <property type="entry name" value="FRAGILE X MENTAL RETARDATION SYNDROME-RELATED PROTEIN"/>
    <property type="match status" value="1"/>
</dbReference>
<dbReference type="InterPro" id="IPR040148">
    <property type="entry name" value="FMR1"/>
</dbReference>
<keyword evidence="3" id="KW-0963">Cytoplasm</keyword>
<dbReference type="CDD" id="cd20476">
    <property type="entry name" value="Tudor_Agenet_FXR2_rpt2"/>
    <property type="match status" value="1"/>
</dbReference>
<evidence type="ECO:0000259" key="8">
    <source>
        <dbReference type="PROSITE" id="PS51641"/>
    </source>
</evidence>
<feature type="compositionally biased region" description="Polar residues" evidence="7">
    <location>
        <begin position="397"/>
        <end position="414"/>
    </location>
</feature>
<dbReference type="PANTHER" id="PTHR10603:SF3">
    <property type="entry name" value="RNA-BINDING PROTEIN FXR2"/>
    <property type="match status" value="1"/>
</dbReference>
<dbReference type="InterPro" id="IPR022034">
    <property type="entry name" value="FMR1-like_C_core"/>
</dbReference>
<evidence type="ECO:0000256" key="3">
    <source>
        <dbReference type="ARBA" id="ARBA00022490"/>
    </source>
</evidence>
<evidence type="ECO:0000313" key="10">
    <source>
        <dbReference type="Proteomes" id="UP000007635"/>
    </source>
</evidence>
<proteinExistence type="inferred from homology"/>
<feature type="region of interest" description="Disordered" evidence="7">
    <location>
        <begin position="557"/>
        <end position="591"/>
    </location>
</feature>
<accession>G3Q942</accession>
<reference evidence="9 10" key="1">
    <citation type="journal article" date="2021" name="G3 (Bethesda)">
        <title>Improved contiguity of the threespine stickleback genome using long-read sequencing.</title>
        <authorList>
            <person name="Nath S."/>
            <person name="Shaw D.E."/>
            <person name="White M.A."/>
        </authorList>
    </citation>
    <scope>NUCLEOTIDE SEQUENCE [LARGE SCALE GENOMIC DNA]</scope>
    <source>
        <strain evidence="9 10">Lake Benthic</strain>
    </source>
</reference>
<dbReference type="AlphaFoldDB" id="G3Q942"/>
<dbReference type="GO" id="GO:0003730">
    <property type="term" value="F:mRNA 3'-UTR binding"/>
    <property type="evidence" value="ECO:0007669"/>
    <property type="project" value="TreeGrafter"/>
</dbReference>
<feature type="compositionally biased region" description="Gly residues" evidence="7">
    <location>
        <begin position="442"/>
        <end position="453"/>
    </location>
</feature>
<dbReference type="InterPro" id="IPR004088">
    <property type="entry name" value="KH_dom_type_1"/>
</dbReference>
<dbReference type="InParanoid" id="G3Q942"/>
<dbReference type="GO" id="GO:0045727">
    <property type="term" value="P:positive regulation of translation"/>
    <property type="evidence" value="ECO:0007669"/>
    <property type="project" value="TreeGrafter"/>
</dbReference>
<dbReference type="Pfam" id="PF17904">
    <property type="entry name" value="KH_9"/>
    <property type="match status" value="1"/>
</dbReference>
<dbReference type="InterPro" id="IPR040472">
    <property type="entry name" value="FMRP_KH0"/>
</dbReference>
<feature type="compositionally biased region" description="Basic and acidic residues" evidence="7">
    <location>
        <begin position="419"/>
        <end position="436"/>
    </location>
</feature>
<dbReference type="Pfam" id="PF05641">
    <property type="entry name" value="Agenet"/>
    <property type="match status" value="1"/>
</dbReference>
<comment type="similarity">
    <text evidence="2">Belongs to the FMR1 family.</text>
</comment>
<name>G3Q942_GASAC</name>
<evidence type="ECO:0000256" key="2">
    <source>
        <dbReference type="ARBA" id="ARBA00006633"/>
    </source>
</evidence>
<dbReference type="GO" id="GO:0010494">
    <property type="term" value="C:cytoplasmic stress granule"/>
    <property type="evidence" value="ECO:0007669"/>
    <property type="project" value="TreeGrafter"/>
</dbReference>
<dbReference type="SUPFAM" id="SSF54791">
    <property type="entry name" value="Eukaryotic type KH-domain (KH-domain type I)"/>
    <property type="match status" value="2"/>
</dbReference>
<feature type="compositionally biased region" description="Polar residues" evidence="7">
    <location>
        <begin position="375"/>
        <end position="386"/>
    </location>
</feature>
<dbReference type="Bgee" id="ENSGACG00000019983">
    <property type="expression patterns" value="Expressed in muscle tissue and 12 other cell types or tissues"/>
</dbReference>
<dbReference type="Proteomes" id="UP000007635">
    <property type="component" value="Chromosome VII"/>
</dbReference>